<feature type="domain" description="DUF218" evidence="1">
    <location>
        <begin position="15"/>
        <end position="145"/>
    </location>
</feature>
<protein>
    <submittedName>
        <fullName evidence="2">YdcF family protein</fullName>
    </submittedName>
</protein>
<proteinExistence type="predicted"/>
<evidence type="ECO:0000259" key="1">
    <source>
        <dbReference type="Pfam" id="PF02698"/>
    </source>
</evidence>
<dbReference type="EMBL" id="JAKNBA010000048">
    <property type="protein sequence ID" value="MDE1243985.1"/>
    <property type="molecule type" value="Genomic_DNA"/>
</dbReference>
<gene>
    <name evidence="2" type="ORF">L9W94_17950</name>
    <name evidence="3" type="ORF">PYE67_15310</name>
</gene>
<dbReference type="InterPro" id="IPR014729">
    <property type="entry name" value="Rossmann-like_a/b/a_fold"/>
</dbReference>
<dbReference type="Pfam" id="PF02698">
    <property type="entry name" value="DUF218"/>
    <property type="match status" value="1"/>
</dbReference>
<dbReference type="CDD" id="cd06259">
    <property type="entry name" value="YdcF-like"/>
    <property type="match status" value="1"/>
</dbReference>
<sequence length="303" mass="34853">MNPEDTSSNNTKKIYVVLGKRLAADQLTLEGQSRIDRLVMALRCNEIDNSVLAFCGGVTKGQTVSEASAMYRYLVSQVDECSNQRGGLSNLLNRNHILLEESSTNTVENIENLAIELLKTGQLQAGNQLHVTFISSDYHLQRIFEIQQLMDEQGLLGTLKKRCEQSGLTVLVDYDISRHFVAQYPYQHLEAQLFLLCDELTTYRVYLEGVVRHSFTRDLESVRYEPYRIGNSALNRMNALIQQSEKWSFLVSSIELLRECIEATHCEQSPQMIEPYLIIFDTHLALLNRWFDPEQSHAGRWWR</sequence>
<dbReference type="InterPro" id="IPR051599">
    <property type="entry name" value="Cell_Envelope_Assoc"/>
</dbReference>
<evidence type="ECO:0000313" key="2">
    <source>
        <dbReference type="EMBL" id="MDE1243985.1"/>
    </source>
</evidence>
<dbReference type="Gene3D" id="3.40.50.620">
    <property type="entry name" value="HUPs"/>
    <property type="match status" value="1"/>
</dbReference>
<dbReference type="GO" id="GO:0005886">
    <property type="term" value="C:plasma membrane"/>
    <property type="evidence" value="ECO:0007669"/>
    <property type="project" value="TreeGrafter"/>
</dbReference>
<dbReference type="AlphaFoldDB" id="A0A7X6N9B6"/>
<dbReference type="PANTHER" id="PTHR30336:SF20">
    <property type="entry name" value="DUF218 DOMAIN-CONTAINING PROTEIN"/>
    <property type="match status" value="1"/>
</dbReference>
<accession>A0A7X6N9B6</accession>
<dbReference type="PANTHER" id="PTHR30336">
    <property type="entry name" value="INNER MEMBRANE PROTEIN, PROBABLE PERMEASE"/>
    <property type="match status" value="1"/>
</dbReference>
<name>A0A7X6N9B6_9VIBR</name>
<dbReference type="InterPro" id="IPR003848">
    <property type="entry name" value="DUF218"/>
</dbReference>
<dbReference type="EMBL" id="CP118712">
    <property type="protein sequence ID" value="WGK87480.1"/>
    <property type="molecule type" value="Genomic_DNA"/>
</dbReference>
<reference evidence="2 5" key="1">
    <citation type="submission" date="2022-02" db="EMBL/GenBank/DDBJ databases">
        <title>Emergence and expansion in Europe of a Vibrio aestuarianus clonal complex pathogenic for oysters.</title>
        <authorList>
            <person name="Mesnil A."/>
            <person name="Travers M.-A."/>
        </authorList>
    </citation>
    <scope>NUCLEOTIDE SEQUENCE</scope>
    <source>
        <strain evidence="2">19_064_11T1</strain>
        <strain evidence="3 5">U17</strain>
    </source>
</reference>
<dbReference type="Proteomes" id="UP001140979">
    <property type="component" value="Unassembled WGS sequence"/>
</dbReference>
<dbReference type="Proteomes" id="UP001241226">
    <property type="component" value="Chromosome 2"/>
</dbReference>
<dbReference type="RefSeq" id="WP_172533494.1">
    <property type="nucleotide sequence ID" value="NZ_CALYLG010000368.1"/>
</dbReference>
<evidence type="ECO:0000313" key="4">
    <source>
        <dbReference type="Proteomes" id="UP001140979"/>
    </source>
</evidence>
<evidence type="ECO:0000313" key="3">
    <source>
        <dbReference type="EMBL" id="WGK87480.1"/>
    </source>
</evidence>
<organism evidence="2 4">
    <name type="scientific">Vibrio aestuarianus</name>
    <dbReference type="NCBI Taxonomy" id="28171"/>
    <lineage>
        <taxon>Bacteria</taxon>
        <taxon>Pseudomonadati</taxon>
        <taxon>Pseudomonadota</taxon>
        <taxon>Gammaproteobacteria</taxon>
        <taxon>Vibrionales</taxon>
        <taxon>Vibrionaceae</taxon>
        <taxon>Vibrio</taxon>
    </lineage>
</organism>
<evidence type="ECO:0000313" key="5">
    <source>
        <dbReference type="Proteomes" id="UP001241226"/>
    </source>
</evidence>